<dbReference type="InterPro" id="IPR057326">
    <property type="entry name" value="KR_dom"/>
</dbReference>
<dbReference type="GeneID" id="81394750"/>
<dbReference type="InterPro" id="IPR051911">
    <property type="entry name" value="SDR_oxidoreductase"/>
</dbReference>
<accession>A0A9W9F8X9</accession>
<dbReference type="OrthoDB" id="1274115at2759"/>
<dbReference type="SMART" id="SM00822">
    <property type="entry name" value="PKS_KR"/>
    <property type="match status" value="1"/>
</dbReference>
<reference evidence="3" key="2">
    <citation type="journal article" date="2023" name="IMA Fungus">
        <title>Comparative genomic study of the Penicillium genus elucidates a diverse pangenome and 15 lateral gene transfer events.</title>
        <authorList>
            <person name="Petersen C."/>
            <person name="Sorensen T."/>
            <person name="Nielsen M.R."/>
            <person name="Sondergaard T.E."/>
            <person name="Sorensen J.L."/>
            <person name="Fitzpatrick D.A."/>
            <person name="Frisvad J.C."/>
            <person name="Nielsen K.L."/>
        </authorList>
    </citation>
    <scope>NUCLEOTIDE SEQUENCE</scope>
    <source>
        <strain evidence="3">IBT 34128</strain>
    </source>
</reference>
<dbReference type="Pfam" id="PF00106">
    <property type="entry name" value="adh_short"/>
    <property type="match status" value="1"/>
</dbReference>
<dbReference type="EMBL" id="JAPMSZ010000007">
    <property type="protein sequence ID" value="KAJ5095644.1"/>
    <property type="molecule type" value="Genomic_DNA"/>
</dbReference>
<dbReference type="Gene3D" id="3.40.50.720">
    <property type="entry name" value="NAD(P)-binding Rossmann-like Domain"/>
    <property type="match status" value="1"/>
</dbReference>
<comment type="caution">
    <text evidence="3">The sequence shown here is derived from an EMBL/GenBank/DDBJ whole genome shotgun (WGS) entry which is preliminary data.</text>
</comment>
<protein>
    <submittedName>
        <fullName evidence="3">Short-chain dehydrogenase/reductase SDR</fullName>
    </submittedName>
</protein>
<proteinExistence type="inferred from homology"/>
<organism evidence="3 4">
    <name type="scientific">Penicillium alfredii</name>
    <dbReference type="NCBI Taxonomy" id="1506179"/>
    <lineage>
        <taxon>Eukaryota</taxon>
        <taxon>Fungi</taxon>
        <taxon>Dikarya</taxon>
        <taxon>Ascomycota</taxon>
        <taxon>Pezizomycotina</taxon>
        <taxon>Eurotiomycetes</taxon>
        <taxon>Eurotiomycetidae</taxon>
        <taxon>Eurotiales</taxon>
        <taxon>Aspergillaceae</taxon>
        <taxon>Penicillium</taxon>
    </lineage>
</organism>
<name>A0A9W9F8X9_9EURO</name>
<evidence type="ECO:0000313" key="3">
    <source>
        <dbReference type="EMBL" id="KAJ5095644.1"/>
    </source>
</evidence>
<keyword evidence="4" id="KW-1185">Reference proteome</keyword>
<evidence type="ECO:0000256" key="1">
    <source>
        <dbReference type="RuleBase" id="RU000363"/>
    </source>
</evidence>
<dbReference type="RefSeq" id="XP_056511195.1">
    <property type="nucleotide sequence ID" value="XM_056655582.1"/>
</dbReference>
<reference evidence="3" key="1">
    <citation type="submission" date="2022-11" db="EMBL/GenBank/DDBJ databases">
        <authorList>
            <person name="Petersen C."/>
        </authorList>
    </citation>
    <scope>NUCLEOTIDE SEQUENCE</scope>
    <source>
        <strain evidence="3">IBT 34128</strain>
    </source>
</reference>
<dbReference type="AlphaFoldDB" id="A0A9W9F8X9"/>
<dbReference type="PRINTS" id="PR00081">
    <property type="entry name" value="GDHRDH"/>
</dbReference>
<dbReference type="InterPro" id="IPR036291">
    <property type="entry name" value="NAD(P)-bd_dom_sf"/>
</dbReference>
<dbReference type="PANTHER" id="PTHR43976">
    <property type="entry name" value="SHORT CHAIN DEHYDROGENASE"/>
    <property type="match status" value="1"/>
</dbReference>
<evidence type="ECO:0000313" key="4">
    <source>
        <dbReference type="Proteomes" id="UP001141434"/>
    </source>
</evidence>
<dbReference type="PRINTS" id="PR00080">
    <property type="entry name" value="SDRFAMILY"/>
</dbReference>
<dbReference type="InterPro" id="IPR002347">
    <property type="entry name" value="SDR_fam"/>
</dbReference>
<comment type="similarity">
    <text evidence="1">Belongs to the short-chain dehydrogenases/reductases (SDR) family.</text>
</comment>
<dbReference type="Proteomes" id="UP001141434">
    <property type="component" value="Unassembled WGS sequence"/>
</dbReference>
<feature type="domain" description="Ketoreductase" evidence="2">
    <location>
        <begin position="13"/>
        <end position="191"/>
    </location>
</feature>
<dbReference type="SUPFAM" id="SSF51735">
    <property type="entry name" value="NAD(P)-binding Rossmann-fold domains"/>
    <property type="match status" value="1"/>
</dbReference>
<dbReference type="PANTHER" id="PTHR43976:SF6">
    <property type="entry name" value="OXIDOREDUCTASE, PUTATIVE (AFU_ORTHOLOGUE AFUA_1G13950)-RELATED"/>
    <property type="match status" value="1"/>
</dbReference>
<evidence type="ECO:0000259" key="2">
    <source>
        <dbReference type="SMART" id="SM00822"/>
    </source>
</evidence>
<sequence length="297" mass="31508">MSTPTFKPPNRPLTWLITGSSSGLGLAITRQIQADGHKVIATSRQPSRTPELVREIEEHGGEWHALDVDNTTSGPALIHKLEAAGENIDVLVNNAGAILFGAMEQFTDEELRAPMETMYFGPSRLIRAVLPAMRERRFGLVVNISSGAALDGKESMGAYAGAKAALDGSSRVLAKEVAPFNIRVLTVWLGTFNTNIGNASALARNPLPDVYQGSMAARMMDAISSGNFPANGDRLKAAKAIYEVAVGEGGGAGRETELFLPMGGDMISRVEVVRDQCVRALEVFGDVAASVGIDAKA</sequence>
<gene>
    <name evidence="3" type="ORF">NUU61_005000</name>
</gene>